<feature type="domain" description="Peroxisomal membrane protein PEX14-like KPWE" evidence="18">
    <location>
        <begin position="317"/>
        <end position="365"/>
    </location>
</feature>
<evidence type="ECO:0000256" key="12">
    <source>
        <dbReference type="ARBA" id="ARBA00053920"/>
    </source>
</evidence>
<evidence type="ECO:0000256" key="8">
    <source>
        <dbReference type="ARBA" id="ARBA00023136"/>
    </source>
</evidence>
<comment type="subcellular location">
    <subcellularLocation>
        <location evidence="1">Peroxisome membrane</location>
        <topology evidence="1">Single-pass membrane protein</topology>
    </subcellularLocation>
</comment>
<dbReference type="GO" id="GO:1990429">
    <property type="term" value="C:peroxisomal importomer complex"/>
    <property type="evidence" value="ECO:0007669"/>
    <property type="project" value="TreeGrafter"/>
</dbReference>
<feature type="compositionally biased region" description="Polar residues" evidence="15">
    <location>
        <begin position="106"/>
        <end position="128"/>
    </location>
</feature>
<evidence type="ECO:0000256" key="10">
    <source>
        <dbReference type="ARBA" id="ARBA00029502"/>
    </source>
</evidence>
<proteinExistence type="inferred from homology"/>
<evidence type="ECO:0000256" key="14">
    <source>
        <dbReference type="RuleBase" id="RU367032"/>
    </source>
</evidence>
<evidence type="ECO:0000256" key="9">
    <source>
        <dbReference type="ARBA" id="ARBA00023140"/>
    </source>
</evidence>
<evidence type="ECO:0000256" key="13">
    <source>
        <dbReference type="ARBA" id="ARBA00064754"/>
    </source>
</evidence>
<dbReference type="Pfam" id="PF23020">
    <property type="entry name" value="PEX14-like_2nd"/>
    <property type="match status" value="1"/>
</dbReference>
<evidence type="ECO:0000259" key="19">
    <source>
        <dbReference type="Pfam" id="PF23020"/>
    </source>
</evidence>
<feature type="compositionally biased region" description="Polar residues" evidence="15">
    <location>
        <begin position="507"/>
        <end position="525"/>
    </location>
</feature>
<accession>A0A7C9ELS4</accession>
<keyword evidence="6 16" id="KW-1133">Transmembrane helix</keyword>
<comment type="function">
    <text evidence="12 14">Component of the PEX13-PEX14 docking complex, a translocon channel that specifically mediates the import of peroxisomal cargo proteins bound to PEX5 receptor. The PEX13-PEX14 docking complex forms a large import pore which can be opened to a diameter of about 9 nm. Mechanistically, PEX5 receptor along with cargo proteins associates with the PEX14 subunit of the PEX13-PEX14 docking complex in the cytosol, leading to the insertion of the receptor into the organelle membrane with the concomitant translocation of the cargo into the peroxisome matrix.</text>
</comment>
<feature type="region of interest" description="Disordered" evidence="15">
    <location>
        <begin position="90"/>
        <end position="134"/>
    </location>
</feature>
<dbReference type="InterPro" id="IPR036388">
    <property type="entry name" value="WH-like_DNA-bd_sf"/>
</dbReference>
<evidence type="ECO:0000259" key="17">
    <source>
        <dbReference type="Pfam" id="PF04695"/>
    </source>
</evidence>
<dbReference type="GO" id="GO:0005778">
    <property type="term" value="C:peroxisomal membrane"/>
    <property type="evidence" value="ECO:0007669"/>
    <property type="project" value="UniProtKB-SubCell"/>
</dbReference>
<evidence type="ECO:0000256" key="2">
    <source>
        <dbReference type="ARBA" id="ARBA00005443"/>
    </source>
</evidence>
<dbReference type="InterPro" id="IPR040554">
    <property type="entry name" value="KPWE_PEX14_dom"/>
</dbReference>
<dbReference type="InterPro" id="IPR054154">
    <property type="entry name" value="PEX14-like_M_plants"/>
</dbReference>
<evidence type="ECO:0000256" key="15">
    <source>
        <dbReference type="SAM" id="MobiDB-lite"/>
    </source>
</evidence>
<feature type="transmembrane region" description="Helical" evidence="16">
    <location>
        <begin position="152"/>
        <end position="173"/>
    </location>
</feature>
<evidence type="ECO:0000256" key="16">
    <source>
        <dbReference type="SAM" id="Phobius"/>
    </source>
</evidence>
<dbReference type="InterPro" id="IPR025655">
    <property type="entry name" value="PEX14"/>
</dbReference>
<comment type="similarity">
    <text evidence="2 14">Belongs to the peroxin-14 family.</text>
</comment>
<dbReference type="Pfam" id="PF17733">
    <property type="entry name" value="KPWE_dom"/>
    <property type="match status" value="1"/>
</dbReference>
<reference evidence="20" key="2">
    <citation type="submission" date="2020-07" db="EMBL/GenBank/DDBJ databases">
        <authorList>
            <person name="Vera ALvarez R."/>
            <person name="Arias-Moreno D.M."/>
            <person name="Jimenez-Jacinto V."/>
            <person name="Jimenez-Bremont J.F."/>
            <person name="Swaminathan K."/>
            <person name="Moose S.P."/>
            <person name="Guerrero-Gonzalez M.L."/>
            <person name="Marino-Ramirez L."/>
            <person name="Landsman D."/>
            <person name="Rodriguez-Kessler M."/>
            <person name="Delgado-Sanchez P."/>
        </authorList>
    </citation>
    <scope>NUCLEOTIDE SEQUENCE</scope>
    <source>
        <tissue evidence="20">Cladode</tissue>
    </source>
</reference>
<dbReference type="Gene3D" id="1.10.10.10">
    <property type="entry name" value="Winged helix-like DNA-binding domain superfamily/Winged helix DNA-binding domain"/>
    <property type="match status" value="1"/>
</dbReference>
<evidence type="ECO:0000256" key="5">
    <source>
        <dbReference type="ARBA" id="ARBA00022927"/>
    </source>
</evidence>
<evidence type="ECO:0000256" key="11">
    <source>
        <dbReference type="ARBA" id="ARBA00029691"/>
    </source>
</evidence>
<dbReference type="InterPro" id="IPR006785">
    <property type="entry name" value="Pex14_N"/>
</dbReference>
<dbReference type="FunFam" id="1.10.10.10:FF:000217">
    <property type="entry name" value="Peroxisomal membrane protein PEX14"/>
    <property type="match status" value="1"/>
</dbReference>
<dbReference type="AlphaFoldDB" id="A0A7C9ELS4"/>
<evidence type="ECO:0000256" key="6">
    <source>
        <dbReference type="ARBA" id="ARBA00022989"/>
    </source>
</evidence>
<feature type="region of interest" description="Disordered" evidence="15">
    <location>
        <begin position="500"/>
        <end position="525"/>
    </location>
</feature>
<reference evidence="20" key="1">
    <citation type="journal article" date="2013" name="J. Plant Res.">
        <title>Effect of fungi and light on seed germination of three Opuntia species from semiarid lands of central Mexico.</title>
        <authorList>
            <person name="Delgado-Sanchez P."/>
            <person name="Jimenez-Bremont J.F."/>
            <person name="Guerrero-Gonzalez Mde L."/>
            <person name="Flores J."/>
        </authorList>
    </citation>
    <scope>NUCLEOTIDE SEQUENCE</scope>
    <source>
        <tissue evidence="20">Cladode</tissue>
    </source>
</reference>
<keyword evidence="9 14" id="KW-0576">Peroxisome</keyword>
<feature type="region of interest" description="Disordered" evidence="15">
    <location>
        <begin position="1"/>
        <end position="47"/>
    </location>
</feature>
<feature type="domain" description="Peroxisome membrane anchor protein Pex14p N-terminal" evidence="17">
    <location>
        <begin position="52"/>
        <end position="96"/>
    </location>
</feature>
<feature type="domain" description="Peroxisomal membrane protein PEX14 central plants" evidence="19">
    <location>
        <begin position="149"/>
        <end position="267"/>
    </location>
</feature>
<comment type="subunit">
    <text evidence="13">Interacts with PEX13; forming the PEX13-PEX14 docking complex. Interacts with PEX5 (via WxxxF/Y motifs).</text>
</comment>
<evidence type="ECO:0000256" key="3">
    <source>
        <dbReference type="ARBA" id="ARBA00022448"/>
    </source>
</evidence>
<dbReference type="GO" id="GO:0016560">
    <property type="term" value="P:protein import into peroxisome matrix, docking"/>
    <property type="evidence" value="ECO:0007669"/>
    <property type="project" value="UniProtKB-UniRule"/>
</dbReference>
<dbReference type="GO" id="GO:0005102">
    <property type="term" value="F:signaling receptor binding"/>
    <property type="evidence" value="ECO:0007669"/>
    <property type="project" value="TreeGrafter"/>
</dbReference>
<feature type="region of interest" description="Disordered" evidence="15">
    <location>
        <begin position="335"/>
        <end position="380"/>
    </location>
</feature>
<dbReference type="PANTHER" id="PTHR23058">
    <property type="entry name" value="PEROXISOMAL MEMBRANE PROTEIN PEX14"/>
    <property type="match status" value="1"/>
</dbReference>
<keyword evidence="7" id="KW-0811">Translocation</keyword>
<evidence type="ECO:0000313" key="20">
    <source>
        <dbReference type="EMBL" id="MBA4669163.1"/>
    </source>
</evidence>
<evidence type="ECO:0000259" key="18">
    <source>
        <dbReference type="Pfam" id="PF17733"/>
    </source>
</evidence>
<evidence type="ECO:0000256" key="7">
    <source>
        <dbReference type="ARBA" id="ARBA00023010"/>
    </source>
</evidence>
<keyword evidence="3 14" id="KW-0813">Transport</keyword>
<sequence length="525" mass="57132">MATQTAPPNPPAENPTANQESKQAVENEGQMMAEPPQEVPPKSVFVNSQPIREDQVQNAVNFLSHPRVRGSPVVHRRNFLEKKGLTKEEIDEAFRRVPDPSPPVASGQSSTYQDPQGTPSTNIQTQAPAQAMQPVTAAPSSVMSTMTRRFHWSHAVLAVGFLAVSGAGTAIVFKNAIVPRLKSWIRRVVLDEDDAVEKRTAGKPSLAEEAAAAAKAAAAAAADVAKASQEMVLTKNEEKKWFAEFMTLLDVQLQEIRTMRNAIAKLEGRSYIAGRNTVREEYLDGTVARSIRQMDSKSEFDMRSVRSASPPTSNEPPHPKSYTEIMAMVQRGERPPNVRDIDDRPPNPNQPISNPSLTPRAKPWQVGQSASSAGYVPQPQVTSNGASYTAQDYGGTYQVNNDSLTPWRQERNARITEIENGDGSLFGSGSNGTVSIDPPPQRRWVPPQPPPVSMPEAAVAIRQPKSSVPKDVSVRAEDAAKPISEVDELQRITMISESGGQLDVNGRTGSSEITPSEIQEQVTEL</sequence>
<dbReference type="PANTHER" id="PTHR23058:SF0">
    <property type="entry name" value="PEROXISOMAL MEMBRANE PROTEIN PEX14"/>
    <property type="match status" value="1"/>
</dbReference>
<evidence type="ECO:0000256" key="1">
    <source>
        <dbReference type="ARBA" id="ARBA00004549"/>
    </source>
</evidence>
<dbReference type="EMBL" id="GISG01242549">
    <property type="protein sequence ID" value="MBA4669163.1"/>
    <property type="molecule type" value="Transcribed_RNA"/>
</dbReference>
<feature type="region of interest" description="Disordered" evidence="15">
    <location>
        <begin position="294"/>
        <end position="320"/>
    </location>
</feature>
<keyword evidence="5 14" id="KW-0653">Protein transport</keyword>
<dbReference type="Pfam" id="PF04695">
    <property type="entry name" value="Pex14_N"/>
    <property type="match status" value="1"/>
</dbReference>
<feature type="compositionally biased region" description="Basic and acidic residues" evidence="15">
    <location>
        <begin position="294"/>
        <end position="304"/>
    </location>
</feature>
<organism evidence="20">
    <name type="scientific">Opuntia streptacantha</name>
    <name type="common">Prickly pear cactus</name>
    <name type="synonym">Opuntia cardona</name>
    <dbReference type="NCBI Taxonomy" id="393608"/>
    <lineage>
        <taxon>Eukaryota</taxon>
        <taxon>Viridiplantae</taxon>
        <taxon>Streptophyta</taxon>
        <taxon>Embryophyta</taxon>
        <taxon>Tracheophyta</taxon>
        <taxon>Spermatophyta</taxon>
        <taxon>Magnoliopsida</taxon>
        <taxon>eudicotyledons</taxon>
        <taxon>Gunneridae</taxon>
        <taxon>Pentapetalae</taxon>
        <taxon>Caryophyllales</taxon>
        <taxon>Cactineae</taxon>
        <taxon>Cactaceae</taxon>
        <taxon>Opuntioideae</taxon>
        <taxon>Opuntia</taxon>
    </lineage>
</organism>
<evidence type="ECO:0000256" key="4">
    <source>
        <dbReference type="ARBA" id="ARBA00022692"/>
    </source>
</evidence>
<name>A0A7C9ELS4_OPUST</name>
<keyword evidence="8 14" id="KW-0472">Membrane</keyword>
<keyword evidence="4 16" id="KW-0812">Transmembrane</keyword>
<feature type="compositionally biased region" description="Basic and acidic residues" evidence="15">
    <location>
        <begin position="335"/>
        <end position="345"/>
    </location>
</feature>
<protein>
    <recommendedName>
        <fullName evidence="10 14">Peroxisomal membrane protein PEX14</fullName>
    </recommendedName>
    <alternativeName>
        <fullName evidence="11 14">Peroxin-14</fullName>
    </alternativeName>
</protein>